<gene>
    <name evidence="2" type="ORF">E6O75_ATG05731</name>
</gene>
<organism evidence="2 3">
    <name type="scientific">Venturia nashicola</name>
    <dbReference type="NCBI Taxonomy" id="86259"/>
    <lineage>
        <taxon>Eukaryota</taxon>
        <taxon>Fungi</taxon>
        <taxon>Dikarya</taxon>
        <taxon>Ascomycota</taxon>
        <taxon>Pezizomycotina</taxon>
        <taxon>Dothideomycetes</taxon>
        <taxon>Pleosporomycetidae</taxon>
        <taxon>Venturiales</taxon>
        <taxon>Venturiaceae</taxon>
        <taxon>Venturia</taxon>
    </lineage>
</organism>
<dbReference type="AlphaFoldDB" id="A0A4Z1P8E6"/>
<feature type="compositionally biased region" description="Basic and acidic residues" evidence="1">
    <location>
        <begin position="107"/>
        <end position="117"/>
    </location>
</feature>
<evidence type="ECO:0000313" key="2">
    <source>
        <dbReference type="EMBL" id="TID20966.1"/>
    </source>
</evidence>
<accession>A0A4Z1P8E6</accession>
<sequence length="149" mass="17435">MAPFTRQRKKDAIYRWHIKEKAPTNFLSLPIELRHQILIHSIPYNIGLVAYYYCHCNCQKRYNRCQEQTYKDHCRQHAKNLCQADPSGRVMKDMKYVQKRWEEEAAHVRDASMKEDSQSDSGLEGGEGRKGIQPGLEHKPLPAVSRHLT</sequence>
<feature type="region of interest" description="Disordered" evidence="1">
    <location>
        <begin position="107"/>
        <end position="149"/>
    </location>
</feature>
<dbReference type="Proteomes" id="UP000298493">
    <property type="component" value="Unassembled WGS sequence"/>
</dbReference>
<comment type="caution">
    <text evidence="2">The sequence shown here is derived from an EMBL/GenBank/DDBJ whole genome shotgun (WGS) entry which is preliminary data.</text>
</comment>
<feature type="compositionally biased region" description="Basic and acidic residues" evidence="1">
    <location>
        <begin position="126"/>
        <end position="140"/>
    </location>
</feature>
<proteinExistence type="predicted"/>
<protein>
    <submittedName>
        <fullName evidence="2">Uncharacterized protein</fullName>
    </submittedName>
</protein>
<keyword evidence="3" id="KW-1185">Reference proteome</keyword>
<name>A0A4Z1P8E6_9PEZI</name>
<evidence type="ECO:0000256" key="1">
    <source>
        <dbReference type="SAM" id="MobiDB-lite"/>
    </source>
</evidence>
<dbReference type="EMBL" id="SNSC02000010">
    <property type="protein sequence ID" value="TID20966.1"/>
    <property type="molecule type" value="Genomic_DNA"/>
</dbReference>
<evidence type="ECO:0000313" key="3">
    <source>
        <dbReference type="Proteomes" id="UP000298493"/>
    </source>
</evidence>
<reference evidence="2 3" key="1">
    <citation type="submission" date="2019-04" db="EMBL/GenBank/DDBJ databases">
        <title>High contiguity whole genome sequence and gene annotation resource for two Venturia nashicola isolates.</title>
        <authorList>
            <person name="Prokchorchik M."/>
            <person name="Won K."/>
            <person name="Lee Y."/>
            <person name="Choi E.D."/>
            <person name="Segonzac C."/>
            <person name="Sohn K.H."/>
        </authorList>
    </citation>
    <scope>NUCLEOTIDE SEQUENCE [LARGE SCALE GENOMIC DNA]</scope>
    <source>
        <strain evidence="2 3">PRI2</strain>
    </source>
</reference>